<evidence type="ECO:0000313" key="2">
    <source>
        <dbReference type="EMBL" id="GAA0170924.1"/>
    </source>
</evidence>
<sequence>MKQGAVSQPGVTTRSRSGAVPPGPRCTLPQGLPKPKAKDSEKNKGTGVHPLGPTQTKQLKNNLMRRWAGFPSDQKPLGKRYYHK</sequence>
<feature type="compositionally biased region" description="Polar residues" evidence="1">
    <location>
        <begin position="1"/>
        <end position="16"/>
    </location>
</feature>
<organism evidence="2 3">
    <name type="scientific">Lithospermum erythrorhizon</name>
    <name type="common">Purple gromwell</name>
    <name type="synonym">Lithospermum officinale var. erythrorhizon</name>
    <dbReference type="NCBI Taxonomy" id="34254"/>
    <lineage>
        <taxon>Eukaryota</taxon>
        <taxon>Viridiplantae</taxon>
        <taxon>Streptophyta</taxon>
        <taxon>Embryophyta</taxon>
        <taxon>Tracheophyta</taxon>
        <taxon>Spermatophyta</taxon>
        <taxon>Magnoliopsida</taxon>
        <taxon>eudicotyledons</taxon>
        <taxon>Gunneridae</taxon>
        <taxon>Pentapetalae</taxon>
        <taxon>asterids</taxon>
        <taxon>lamiids</taxon>
        <taxon>Boraginales</taxon>
        <taxon>Boraginaceae</taxon>
        <taxon>Boraginoideae</taxon>
        <taxon>Lithospermeae</taxon>
        <taxon>Lithospermum</taxon>
    </lineage>
</organism>
<reference evidence="2 3" key="1">
    <citation type="submission" date="2024-01" db="EMBL/GenBank/DDBJ databases">
        <title>The complete chloroplast genome sequence of Lithospermum erythrorhizon: insights into the phylogenetic relationship among Boraginaceae species and the maternal lineages of purple gromwells.</title>
        <authorList>
            <person name="Okada T."/>
            <person name="Watanabe K."/>
        </authorList>
    </citation>
    <scope>NUCLEOTIDE SEQUENCE [LARGE SCALE GENOMIC DNA]</scope>
</reference>
<keyword evidence="3" id="KW-1185">Reference proteome</keyword>
<gene>
    <name evidence="2" type="ORF">LIER_25079</name>
</gene>
<dbReference type="AlphaFoldDB" id="A0AAV3R3F5"/>
<comment type="caution">
    <text evidence="2">The sequence shown here is derived from an EMBL/GenBank/DDBJ whole genome shotgun (WGS) entry which is preliminary data.</text>
</comment>
<proteinExistence type="predicted"/>
<dbReference type="EMBL" id="BAABME010007454">
    <property type="protein sequence ID" value="GAA0170924.1"/>
    <property type="molecule type" value="Genomic_DNA"/>
</dbReference>
<feature type="region of interest" description="Disordered" evidence="1">
    <location>
        <begin position="1"/>
        <end position="57"/>
    </location>
</feature>
<evidence type="ECO:0000313" key="3">
    <source>
        <dbReference type="Proteomes" id="UP001454036"/>
    </source>
</evidence>
<protein>
    <submittedName>
        <fullName evidence="2">Uncharacterized protein</fullName>
    </submittedName>
</protein>
<evidence type="ECO:0000256" key="1">
    <source>
        <dbReference type="SAM" id="MobiDB-lite"/>
    </source>
</evidence>
<name>A0AAV3R3F5_LITER</name>
<dbReference type="Proteomes" id="UP001454036">
    <property type="component" value="Unassembled WGS sequence"/>
</dbReference>
<accession>A0AAV3R3F5</accession>